<dbReference type="OrthoDB" id="1885101at2759"/>
<dbReference type="PANTHER" id="PTHR33270:SF6">
    <property type="entry name" value="OS02G0448600 PROTEIN"/>
    <property type="match status" value="1"/>
</dbReference>
<protein>
    <recommendedName>
        <fullName evidence="1">DUF7054 domain-containing protein</fullName>
    </recommendedName>
</protein>
<dbReference type="Gramene" id="ONK71688">
    <property type="protein sequence ID" value="ONK71688"/>
    <property type="gene ID" value="A4U43_C04F11320"/>
</dbReference>
<feature type="domain" description="DUF7054" evidence="1">
    <location>
        <begin position="28"/>
        <end position="111"/>
    </location>
</feature>
<evidence type="ECO:0000313" key="2">
    <source>
        <dbReference type="EMBL" id="ONK71688.1"/>
    </source>
</evidence>
<dbReference type="InterPro" id="IPR040358">
    <property type="entry name" value="At4g22758-like"/>
</dbReference>
<organism evidence="2 3">
    <name type="scientific">Asparagus officinalis</name>
    <name type="common">Garden asparagus</name>
    <dbReference type="NCBI Taxonomy" id="4686"/>
    <lineage>
        <taxon>Eukaryota</taxon>
        <taxon>Viridiplantae</taxon>
        <taxon>Streptophyta</taxon>
        <taxon>Embryophyta</taxon>
        <taxon>Tracheophyta</taxon>
        <taxon>Spermatophyta</taxon>
        <taxon>Magnoliopsida</taxon>
        <taxon>Liliopsida</taxon>
        <taxon>Asparagales</taxon>
        <taxon>Asparagaceae</taxon>
        <taxon>Asparagoideae</taxon>
        <taxon>Asparagus</taxon>
    </lineage>
</organism>
<evidence type="ECO:0000313" key="3">
    <source>
        <dbReference type="Proteomes" id="UP000243459"/>
    </source>
</evidence>
<dbReference type="Proteomes" id="UP000243459">
    <property type="component" value="Chromosome 4"/>
</dbReference>
<dbReference type="Pfam" id="PF23156">
    <property type="entry name" value="DUF7054"/>
    <property type="match status" value="1"/>
</dbReference>
<proteinExistence type="predicted"/>
<dbReference type="AlphaFoldDB" id="A0A5P1F006"/>
<name>A0A5P1F006_ASPOF</name>
<gene>
    <name evidence="2" type="ORF">A4U43_C04F11320</name>
</gene>
<dbReference type="PANTHER" id="PTHR33270">
    <property type="entry name" value="BNAC05G50380D PROTEIN"/>
    <property type="match status" value="1"/>
</dbReference>
<accession>A0A5P1F006</accession>
<keyword evidence="3" id="KW-1185">Reference proteome</keyword>
<sequence length="181" mass="20314">MQISLPRPHTFTDGGFFSSPPPPNFMEEAKVVVSVTVEGSPGPVRAMVKLGATVNETIGVVVDRYKREGRSPKLDQERADCFELHHSHFSLESLNKSNKIGEVGSRSFYLRKSFDGQSFDSPSDGRDSMRGSEIELPDHCTLQVVPPPPAQLFFSFIAKRLSKMKRRTKKLWRVVLCITCM</sequence>
<evidence type="ECO:0000259" key="1">
    <source>
        <dbReference type="Pfam" id="PF23156"/>
    </source>
</evidence>
<dbReference type="InterPro" id="IPR055482">
    <property type="entry name" value="DUF7054"/>
</dbReference>
<dbReference type="OMA" id="IRTSKLW"/>
<reference evidence="3" key="1">
    <citation type="journal article" date="2017" name="Nat. Commun.">
        <title>The asparagus genome sheds light on the origin and evolution of a young Y chromosome.</title>
        <authorList>
            <person name="Harkess A."/>
            <person name="Zhou J."/>
            <person name="Xu C."/>
            <person name="Bowers J.E."/>
            <person name="Van der Hulst R."/>
            <person name="Ayyampalayam S."/>
            <person name="Mercati F."/>
            <person name="Riccardi P."/>
            <person name="McKain M.R."/>
            <person name="Kakrana A."/>
            <person name="Tang H."/>
            <person name="Ray J."/>
            <person name="Groenendijk J."/>
            <person name="Arikit S."/>
            <person name="Mathioni S.M."/>
            <person name="Nakano M."/>
            <person name="Shan H."/>
            <person name="Telgmann-Rauber A."/>
            <person name="Kanno A."/>
            <person name="Yue Z."/>
            <person name="Chen H."/>
            <person name="Li W."/>
            <person name="Chen Y."/>
            <person name="Xu X."/>
            <person name="Zhang Y."/>
            <person name="Luo S."/>
            <person name="Chen H."/>
            <person name="Gao J."/>
            <person name="Mao Z."/>
            <person name="Pires J.C."/>
            <person name="Luo M."/>
            <person name="Kudrna D."/>
            <person name="Wing R.A."/>
            <person name="Meyers B.C."/>
            <person name="Yi K."/>
            <person name="Kong H."/>
            <person name="Lavrijsen P."/>
            <person name="Sunseri F."/>
            <person name="Falavigna A."/>
            <person name="Ye Y."/>
            <person name="Leebens-Mack J.H."/>
            <person name="Chen G."/>
        </authorList>
    </citation>
    <scope>NUCLEOTIDE SEQUENCE [LARGE SCALE GENOMIC DNA]</scope>
    <source>
        <strain evidence="3">cv. DH0086</strain>
    </source>
</reference>
<dbReference type="EMBL" id="CM007384">
    <property type="protein sequence ID" value="ONK71688.1"/>
    <property type="molecule type" value="Genomic_DNA"/>
</dbReference>